<dbReference type="Proteomes" id="UP000001634">
    <property type="component" value="Plasmid lp28-4"/>
</dbReference>
<reference evidence="1 2" key="2">
    <citation type="journal article" date="2012" name="J. Bacteriol.">
        <title>Whole-Genome Sequences of Borrelia bissettii, Borrelia valaisiana, and Borrelia spielmanii.</title>
        <authorList>
            <person name="Schutzer S.E."/>
            <person name="Fraser-Liggett C.M."/>
            <person name="Qiu W.G."/>
            <person name="Kraiczy P."/>
            <person name="Mongodin E.F."/>
            <person name="Dunn J.J."/>
            <person name="Luft B.J."/>
            <person name="Casjens S.R."/>
        </authorList>
    </citation>
    <scope>NUCLEOTIDE SEQUENCE [LARGE SCALE GENOMIC DNA]</scope>
    <source>
        <strain evidence="1 2">DN127</strain>
    </source>
</reference>
<evidence type="ECO:0000313" key="1">
    <source>
        <dbReference type="EMBL" id="AEL19490.1"/>
    </source>
</evidence>
<dbReference type="HOGENOM" id="CLU_3266548_0_0_12"/>
<keyword evidence="1" id="KW-0614">Plasmid</keyword>
<sequence length="41" mass="4873">MGLGSKKSKELINLFGKIKDDVNFLNYYIYWIEIILMIGQY</sequence>
<protein>
    <submittedName>
        <fullName evidence="1">Uncharacterized protein</fullName>
    </submittedName>
</protein>
<name>G0AP64_BORBD</name>
<gene>
    <name evidence="1" type="ordered locus">BbiDN127_I0005</name>
</gene>
<dbReference type="RefSeq" id="WP_014023126.1">
    <property type="nucleotide sequence ID" value="NC_015917.1"/>
</dbReference>
<keyword evidence="2" id="KW-1185">Reference proteome</keyword>
<proteinExistence type="predicted"/>
<evidence type="ECO:0000313" key="2">
    <source>
        <dbReference type="Proteomes" id="UP000001634"/>
    </source>
</evidence>
<accession>G0AP64</accession>
<organism evidence="1 2">
    <name type="scientific">Borrelia bissettiae (strain DSM 17990 / CIP 109136 / DN127)</name>
    <name type="common">Borreliella bissettiae</name>
    <dbReference type="NCBI Taxonomy" id="521010"/>
    <lineage>
        <taxon>Bacteria</taxon>
        <taxon>Pseudomonadati</taxon>
        <taxon>Spirochaetota</taxon>
        <taxon>Spirochaetia</taxon>
        <taxon>Spirochaetales</taxon>
        <taxon>Borreliaceae</taxon>
        <taxon>Borreliella</taxon>
    </lineage>
</organism>
<reference key="1">
    <citation type="submission" date="2011-06" db="EMBL/GenBank/DDBJ databases">
        <authorList>
            <person name="Mongodin E.F."/>
            <person name="Casjens S.R."/>
            <person name="Fraser-Liggett C.M."/>
            <person name="Qiu W.-G."/>
            <person name="Dunn J.J."/>
            <person name="Luft B.J."/>
            <person name="Schutzer S.E."/>
        </authorList>
    </citation>
    <scope>NUCLEOTIDE SEQUENCE</scope>
    <source>
        <strain>DN127</strain>
    </source>
</reference>
<dbReference type="KEGG" id="bbs:BbiDN127_I0005"/>
<geneLocation type="plasmid" evidence="1 2">
    <name>lp28-4</name>
</geneLocation>
<dbReference type="AlphaFoldDB" id="G0AP64"/>
<dbReference type="EMBL" id="CP002759">
    <property type="protein sequence ID" value="AEL19490.1"/>
    <property type="molecule type" value="Genomic_DNA"/>
</dbReference>